<comment type="caution">
    <text evidence="2">The sequence shown here is derived from an EMBL/GenBank/DDBJ whole genome shotgun (WGS) entry which is preliminary data.</text>
</comment>
<sequence>MVARRSLRGSQPFGSPEPAIAPCPLCGRRIVPGASADEHHLVPRSEGGRDKTLVHRICHRKIHATFSEKELARDYATWEALRAHPEIAAFVDWVRKKPPEFYDGSARPNRRR</sequence>
<proteinExistence type="predicted"/>
<dbReference type="CDD" id="cd00085">
    <property type="entry name" value="HNHc"/>
    <property type="match status" value="1"/>
</dbReference>
<organism evidence="2 3">
    <name type="scientific">Caldimonas mangrovi</name>
    <dbReference type="NCBI Taxonomy" id="2944811"/>
    <lineage>
        <taxon>Bacteria</taxon>
        <taxon>Pseudomonadati</taxon>
        <taxon>Pseudomonadota</taxon>
        <taxon>Betaproteobacteria</taxon>
        <taxon>Burkholderiales</taxon>
        <taxon>Sphaerotilaceae</taxon>
        <taxon>Caldimonas</taxon>
    </lineage>
</organism>
<accession>A0ABT0YHU9</accession>
<name>A0ABT0YHU9_9BURK</name>
<protein>
    <submittedName>
        <fullName evidence="2">HNH endonuclease</fullName>
    </submittedName>
</protein>
<gene>
    <name evidence="2" type="ORF">M8A51_01990</name>
</gene>
<dbReference type="PANTHER" id="PTHR37827">
    <property type="entry name" value="TUDOR DOMAIN-CONTAINING PROTEIN"/>
    <property type="match status" value="1"/>
</dbReference>
<evidence type="ECO:0000313" key="3">
    <source>
        <dbReference type="Proteomes" id="UP001165541"/>
    </source>
</evidence>
<dbReference type="GO" id="GO:0004519">
    <property type="term" value="F:endonuclease activity"/>
    <property type="evidence" value="ECO:0007669"/>
    <property type="project" value="UniProtKB-KW"/>
</dbReference>
<dbReference type="PANTHER" id="PTHR37827:SF1">
    <property type="entry name" value="HNH DOMAIN-CONTAINING PROTEIN"/>
    <property type="match status" value="1"/>
</dbReference>
<evidence type="ECO:0000256" key="1">
    <source>
        <dbReference type="SAM" id="MobiDB-lite"/>
    </source>
</evidence>
<keyword evidence="2" id="KW-0378">Hydrolase</keyword>
<dbReference type="Proteomes" id="UP001165541">
    <property type="component" value="Unassembled WGS sequence"/>
</dbReference>
<keyword evidence="3" id="KW-1185">Reference proteome</keyword>
<feature type="region of interest" description="Disordered" evidence="1">
    <location>
        <begin position="1"/>
        <end position="22"/>
    </location>
</feature>
<dbReference type="EMBL" id="JAMKFE010000001">
    <property type="protein sequence ID" value="MCM5678295.1"/>
    <property type="molecule type" value="Genomic_DNA"/>
</dbReference>
<keyword evidence="2" id="KW-0255">Endonuclease</keyword>
<keyword evidence="2" id="KW-0540">Nuclease</keyword>
<dbReference type="InterPro" id="IPR003615">
    <property type="entry name" value="HNH_nuc"/>
</dbReference>
<evidence type="ECO:0000313" key="2">
    <source>
        <dbReference type="EMBL" id="MCM5678295.1"/>
    </source>
</evidence>
<reference evidence="2" key="1">
    <citation type="submission" date="2022-05" db="EMBL/GenBank/DDBJ databases">
        <title>Schlegelella sp. nov., isolated from mangrove soil.</title>
        <authorList>
            <person name="Liu Y."/>
            <person name="Ge X."/>
            <person name="Liu W."/>
        </authorList>
    </citation>
    <scope>NUCLEOTIDE SEQUENCE</scope>
    <source>
        <strain evidence="2">S2-27</strain>
    </source>
</reference>